<dbReference type="InterPro" id="IPR020084">
    <property type="entry name" value="NUDIX_hydrolase_CS"/>
</dbReference>
<evidence type="ECO:0000256" key="1">
    <source>
        <dbReference type="ARBA" id="ARBA00001946"/>
    </source>
</evidence>
<accession>A0AAJ2JHC2</accession>
<comment type="similarity">
    <text evidence="3">Belongs to the Nudix hydrolase family.</text>
</comment>
<keyword evidence="2 3" id="KW-0378">Hydrolase</keyword>
<organism evidence="5 6">
    <name type="scientific">Stenotrophomonas maltophilia</name>
    <name type="common">Pseudomonas maltophilia</name>
    <name type="synonym">Xanthomonas maltophilia</name>
    <dbReference type="NCBI Taxonomy" id="40324"/>
    <lineage>
        <taxon>Bacteria</taxon>
        <taxon>Pseudomonadati</taxon>
        <taxon>Pseudomonadota</taxon>
        <taxon>Gammaproteobacteria</taxon>
        <taxon>Lysobacterales</taxon>
        <taxon>Lysobacteraceae</taxon>
        <taxon>Stenotrophomonas</taxon>
        <taxon>Stenotrophomonas maltophilia group</taxon>
    </lineage>
</organism>
<evidence type="ECO:0000313" key="6">
    <source>
        <dbReference type="Proteomes" id="UP001251948"/>
    </source>
</evidence>
<gene>
    <name evidence="5" type="ORF">ROV92_17565</name>
</gene>
<dbReference type="PROSITE" id="PS51462">
    <property type="entry name" value="NUDIX"/>
    <property type="match status" value="1"/>
</dbReference>
<dbReference type="EMBL" id="JAVSKO010000007">
    <property type="protein sequence ID" value="MDT3469794.1"/>
    <property type="molecule type" value="Genomic_DNA"/>
</dbReference>
<dbReference type="RefSeq" id="WP_197565049.1">
    <property type="nucleotide sequence ID" value="NZ_JAVSKO010000007.1"/>
</dbReference>
<dbReference type="Pfam" id="PF00293">
    <property type="entry name" value="NUDIX"/>
    <property type="match status" value="1"/>
</dbReference>
<name>A0AAJ2JHC2_STEMA</name>
<dbReference type="InterPro" id="IPR020476">
    <property type="entry name" value="Nudix_hydrolase"/>
</dbReference>
<protein>
    <submittedName>
        <fullName evidence="5">NUDIX domain-containing protein</fullName>
    </submittedName>
</protein>
<proteinExistence type="inferred from homology"/>
<comment type="caution">
    <text evidence="5">The sequence shown here is derived from an EMBL/GenBank/DDBJ whole genome shotgun (WGS) entry which is preliminary data.</text>
</comment>
<evidence type="ECO:0000256" key="2">
    <source>
        <dbReference type="ARBA" id="ARBA00022801"/>
    </source>
</evidence>
<dbReference type="Gene3D" id="3.90.79.10">
    <property type="entry name" value="Nucleoside Triphosphate Pyrophosphohydrolase"/>
    <property type="match status" value="1"/>
</dbReference>
<evidence type="ECO:0000259" key="4">
    <source>
        <dbReference type="PROSITE" id="PS51462"/>
    </source>
</evidence>
<dbReference type="InterPro" id="IPR000086">
    <property type="entry name" value="NUDIX_hydrolase_dom"/>
</dbReference>
<comment type="cofactor">
    <cofactor evidence="1">
        <name>Mg(2+)</name>
        <dbReference type="ChEBI" id="CHEBI:18420"/>
    </cofactor>
</comment>
<dbReference type="GO" id="GO:0016787">
    <property type="term" value="F:hydrolase activity"/>
    <property type="evidence" value="ECO:0007669"/>
    <property type="project" value="UniProtKB-KW"/>
</dbReference>
<dbReference type="AlphaFoldDB" id="A0AAJ2JHC2"/>
<dbReference type="InterPro" id="IPR015797">
    <property type="entry name" value="NUDIX_hydrolase-like_dom_sf"/>
</dbReference>
<dbReference type="PRINTS" id="PR00502">
    <property type="entry name" value="NUDIXFAMILY"/>
</dbReference>
<dbReference type="PROSITE" id="PS00893">
    <property type="entry name" value="NUDIX_BOX"/>
    <property type="match status" value="1"/>
</dbReference>
<evidence type="ECO:0000256" key="3">
    <source>
        <dbReference type="RuleBase" id="RU003476"/>
    </source>
</evidence>
<sequence>MTQVYATLRSDDQYLIARKQITNAWWSGYAAPVLVAEAASALTTVVNVAAGSAVNAGAVAAINASLANAVLAATSAWPAGAAANGVATRDAINQAAVAVNNAGQVLAQLQAALPTVLAAVDRAAAMGAADWVAGGGAVPAWVQLQNVGIPAWPDPNLQAIVNAAQRRISGWAGSQSPRLVNQAGQWALPGGRMSDAETAEHAARREFQEETGVELDAGYVMAYHTLFQTAPGGADFYLVCFDLPGGQDIADLVTRINANLMAQTGWLNRPTAGSVVDWELDAVCTVAQDELSSSLGTYQPVSIPDTLRPVPVPMPAGGLALAAWERRQRRFAESQSIDWYLRMARYIEQQ</sequence>
<dbReference type="SUPFAM" id="SSF55811">
    <property type="entry name" value="Nudix"/>
    <property type="match status" value="1"/>
</dbReference>
<reference evidence="5" key="1">
    <citation type="submission" date="2023-07" db="EMBL/GenBank/DDBJ databases">
        <title>Comparative genomics of clinical Stenotrophomonas maltophilia isolates reveals regions of diversity which correlate with colonization and persistence in vivo.</title>
        <authorList>
            <person name="Mcdaniel M.S."/>
            <person name="Swords W.E."/>
            <person name="Sumpter N.A."/>
            <person name="Lindgren N.R."/>
            <person name="Billiot C.E."/>
        </authorList>
    </citation>
    <scope>NUCLEOTIDE SEQUENCE</scope>
    <source>
        <strain evidence="5">Ism4</strain>
    </source>
</reference>
<evidence type="ECO:0000313" key="5">
    <source>
        <dbReference type="EMBL" id="MDT3469794.1"/>
    </source>
</evidence>
<feature type="domain" description="Nudix hydrolase" evidence="4">
    <location>
        <begin position="78"/>
        <end position="327"/>
    </location>
</feature>
<dbReference type="Proteomes" id="UP001251948">
    <property type="component" value="Unassembled WGS sequence"/>
</dbReference>